<gene>
    <name evidence="6" type="ORF">FKV25_11870</name>
</gene>
<dbReference type="RefSeq" id="WP_141519014.1">
    <property type="nucleotide sequence ID" value="NZ_VICE01000109.1"/>
</dbReference>
<dbReference type="Proteomes" id="UP000318212">
    <property type="component" value="Unassembled WGS sequence"/>
</dbReference>
<dbReference type="InterPro" id="IPR006260">
    <property type="entry name" value="TonB/TolA_C"/>
</dbReference>
<evidence type="ECO:0000256" key="4">
    <source>
        <dbReference type="ARBA" id="ARBA00023136"/>
    </source>
</evidence>
<keyword evidence="4" id="KW-0472">Membrane</keyword>
<comment type="subcellular location">
    <subcellularLocation>
        <location evidence="1">Membrane</location>
        <topology evidence="1">Single-pass membrane protein</topology>
    </subcellularLocation>
</comment>
<dbReference type="NCBIfam" id="TIGR01352">
    <property type="entry name" value="tonB_Cterm"/>
    <property type="match status" value="1"/>
</dbReference>
<protein>
    <submittedName>
        <fullName evidence="6">TonB family protein</fullName>
    </submittedName>
</protein>
<feature type="chain" id="PRO_5021476423" evidence="5">
    <location>
        <begin position="21"/>
        <end position="129"/>
    </location>
</feature>
<dbReference type="SUPFAM" id="SSF74653">
    <property type="entry name" value="TolA/TonB C-terminal domain"/>
    <property type="match status" value="1"/>
</dbReference>
<evidence type="ECO:0000313" key="7">
    <source>
        <dbReference type="Proteomes" id="UP000318212"/>
    </source>
</evidence>
<keyword evidence="5" id="KW-0732">Signal</keyword>
<feature type="signal peptide" evidence="5">
    <location>
        <begin position="1"/>
        <end position="20"/>
    </location>
</feature>
<dbReference type="AlphaFoldDB" id="A0A507ZXP0"/>
<keyword evidence="2" id="KW-0812">Transmembrane</keyword>
<evidence type="ECO:0000256" key="2">
    <source>
        <dbReference type="ARBA" id="ARBA00022692"/>
    </source>
</evidence>
<sequence length="129" mass="13380">MILSALLAIASAGSVAQAPADGYVTCIEATLNRRGRFTDTAIVSSSGSNTFDRNAIQLVKDTDLSRIFPSAVQPHSGYVVVTSGPSGSMTLGFTGKLLPSCPSDTAVSEQVTAMAPNKSFKPTPLRFAV</sequence>
<name>A0A507ZXP0_9GAMM</name>
<comment type="caution">
    <text evidence="6">The sequence shown here is derived from an EMBL/GenBank/DDBJ whole genome shotgun (WGS) entry which is preliminary data.</text>
</comment>
<dbReference type="Gene3D" id="3.30.1150.10">
    <property type="match status" value="1"/>
</dbReference>
<proteinExistence type="predicted"/>
<accession>A0A507ZXP0</accession>
<keyword evidence="3" id="KW-1133">Transmembrane helix</keyword>
<evidence type="ECO:0000256" key="5">
    <source>
        <dbReference type="SAM" id="SignalP"/>
    </source>
</evidence>
<keyword evidence="7" id="KW-1185">Reference proteome</keyword>
<evidence type="ECO:0000256" key="1">
    <source>
        <dbReference type="ARBA" id="ARBA00004167"/>
    </source>
</evidence>
<evidence type="ECO:0000256" key="3">
    <source>
        <dbReference type="ARBA" id="ARBA00022989"/>
    </source>
</evidence>
<dbReference type="OrthoDB" id="9779830at2"/>
<organism evidence="6 7">
    <name type="scientific">Marilutibacter aestuarii</name>
    <dbReference type="NCBI Taxonomy" id="1706195"/>
    <lineage>
        <taxon>Bacteria</taxon>
        <taxon>Pseudomonadati</taxon>
        <taxon>Pseudomonadota</taxon>
        <taxon>Gammaproteobacteria</taxon>
        <taxon>Lysobacterales</taxon>
        <taxon>Lysobacteraceae</taxon>
        <taxon>Marilutibacter</taxon>
    </lineage>
</organism>
<dbReference type="GO" id="GO:0016020">
    <property type="term" value="C:membrane"/>
    <property type="evidence" value="ECO:0007669"/>
    <property type="project" value="UniProtKB-SubCell"/>
</dbReference>
<dbReference type="EMBL" id="VICE01000109">
    <property type="protein sequence ID" value="TQD42269.1"/>
    <property type="molecule type" value="Genomic_DNA"/>
</dbReference>
<evidence type="ECO:0000313" key="6">
    <source>
        <dbReference type="EMBL" id="TQD42269.1"/>
    </source>
</evidence>
<reference evidence="6 7" key="1">
    <citation type="submission" date="2019-06" db="EMBL/GenBank/DDBJ databases">
        <title>Lysobacter alkalisoli sp. nov. isolated from saline soil.</title>
        <authorList>
            <person name="Sun J.-Q."/>
            <person name="Xu L."/>
        </authorList>
    </citation>
    <scope>NUCLEOTIDE SEQUENCE [LARGE SCALE GENOMIC DNA]</scope>
    <source>
        <strain evidence="6 7">JCM 31130</strain>
    </source>
</reference>